<feature type="domain" description="HTH arsR-type" evidence="1">
    <location>
        <begin position="1"/>
        <end position="93"/>
    </location>
</feature>
<reference evidence="2" key="2">
    <citation type="journal article" date="2021" name="Microbiome">
        <title>Successional dynamics and alternative stable states in a saline activated sludge microbial community over 9 years.</title>
        <authorList>
            <person name="Wang Y."/>
            <person name="Ye J."/>
            <person name="Ju F."/>
            <person name="Liu L."/>
            <person name="Boyd J.A."/>
            <person name="Deng Y."/>
            <person name="Parks D.H."/>
            <person name="Jiang X."/>
            <person name="Yin X."/>
            <person name="Woodcroft B.J."/>
            <person name="Tyson G.W."/>
            <person name="Hugenholtz P."/>
            <person name="Polz M.F."/>
            <person name="Zhang T."/>
        </authorList>
    </citation>
    <scope>NUCLEOTIDE SEQUENCE</scope>
    <source>
        <strain evidence="2">HKST-UBA01</strain>
    </source>
</reference>
<dbReference type="SUPFAM" id="SSF46785">
    <property type="entry name" value="Winged helix' DNA-binding domain"/>
    <property type="match status" value="1"/>
</dbReference>
<evidence type="ECO:0000313" key="3">
    <source>
        <dbReference type="Proteomes" id="UP000697710"/>
    </source>
</evidence>
<dbReference type="InterPro" id="IPR036390">
    <property type="entry name" value="WH_DNA-bd_sf"/>
</dbReference>
<comment type="caution">
    <text evidence="2">The sequence shown here is derived from an EMBL/GenBank/DDBJ whole genome shotgun (WGS) entry which is preliminary data.</text>
</comment>
<evidence type="ECO:0000313" key="2">
    <source>
        <dbReference type="EMBL" id="MCA9726813.1"/>
    </source>
</evidence>
<gene>
    <name evidence="2" type="ORF">KC729_03955</name>
</gene>
<dbReference type="Pfam" id="PF12840">
    <property type="entry name" value="HTH_20"/>
    <property type="match status" value="1"/>
</dbReference>
<reference evidence="2" key="1">
    <citation type="submission" date="2020-04" db="EMBL/GenBank/DDBJ databases">
        <authorList>
            <person name="Zhang T."/>
        </authorList>
    </citation>
    <scope>NUCLEOTIDE SEQUENCE</scope>
    <source>
        <strain evidence="2">HKST-UBA01</strain>
    </source>
</reference>
<accession>A0A956LWT6</accession>
<dbReference type="PANTHER" id="PTHR38600">
    <property type="entry name" value="TRANSCRIPTIONAL REGULATORY PROTEIN"/>
    <property type="match status" value="1"/>
</dbReference>
<dbReference type="PANTHER" id="PTHR38600:SF2">
    <property type="entry name" value="SLL0088 PROTEIN"/>
    <property type="match status" value="1"/>
</dbReference>
<dbReference type="InterPro" id="IPR011991">
    <property type="entry name" value="ArsR-like_HTH"/>
</dbReference>
<dbReference type="InterPro" id="IPR001845">
    <property type="entry name" value="HTH_ArsR_DNA-bd_dom"/>
</dbReference>
<dbReference type="Proteomes" id="UP000697710">
    <property type="component" value="Unassembled WGS sequence"/>
</dbReference>
<dbReference type="InterPro" id="IPR036388">
    <property type="entry name" value="WH-like_DNA-bd_sf"/>
</dbReference>
<dbReference type="PRINTS" id="PR00778">
    <property type="entry name" value="HTHARSR"/>
</dbReference>
<name>A0A956LWT6_UNCEI</name>
<dbReference type="CDD" id="cd00090">
    <property type="entry name" value="HTH_ARSR"/>
    <property type="match status" value="1"/>
</dbReference>
<evidence type="ECO:0000259" key="1">
    <source>
        <dbReference type="PROSITE" id="PS50987"/>
    </source>
</evidence>
<proteinExistence type="predicted"/>
<dbReference type="EMBL" id="JAGQHR010000071">
    <property type="protein sequence ID" value="MCA9726813.1"/>
    <property type="molecule type" value="Genomic_DNA"/>
</dbReference>
<dbReference type="NCBIfam" id="NF033788">
    <property type="entry name" value="HTH_metalloreg"/>
    <property type="match status" value="1"/>
</dbReference>
<dbReference type="PROSITE" id="PS50987">
    <property type="entry name" value="HTH_ARSR_2"/>
    <property type="match status" value="1"/>
</dbReference>
<sequence>MPNQYPIDQVFRALSDPTRLAVIATLGKGPKSTSELAKPFDMALPSFTQHLGVLEECGLVRSRKAGRVRTYELDPKPLVAAETWMAKQRTVWEKRLEDLDSYLLQMKEKKA</sequence>
<organism evidence="2 3">
    <name type="scientific">Eiseniibacteriota bacterium</name>
    <dbReference type="NCBI Taxonomy" id="2212470"/>
    <lineage>
        <taxon>Bacteria</taxon>
        <taxon>Candidatus Eiseniibacteriota</taxon>
    </lineage>
</organism>
<dbReference type="SMART" id="SM00418">
    <property type="entry name" value="HTH_ARSR"/>
    <property type="match status" value="1"/>
</dbReference>
<dbReference type="Gene3D" id="1.10.10.10">
    <property type="entry name" value="Winged helix-like DNA-binding domain superfamily/Winged helix DNA-binding domain"/>
    <property type="match status" value="1"/>
</dbReference>
<dbReference type="AlphaFoldDB" id="A0A956LWT6"/>
<dbReference type="GO" id="GO:0003700">
    <property type="term" value="F:DNA-binding transcription factor activity"/>
    <property type="evidence" value="ECO:0007669"/>
    <property type="project" value="InterPro"/>
</dbReference>
<protein>
    <submittedName>
        <fullName evidence="2">Winged helix-turn-helix transcriptional regulator</fullName>
    </submittedName>
</protein>